<dbReference type="RefSeq" id="WP_157718635.1">
    <property type="nucleotide sequence ID" value="NZ_LT629748.1"/>
</dbReference>
<dbReference type="AlphaFoldDB" id="A0A1H1R5K7"/>
<proteinExistence type="predicted"/>
<accession>A0A1H1R5K7</accession>
<sequence length="55" mass="6143">MTKVTLMAGNSRSLCRAWHALQELERSRDEKCKAPGCPVKSEGARKIRSRPSSDI</sequence>
<feature type="region of interest" description="Disordered" evidence="1">
    <location>
        <begin position="29"/>
        <end position="55"/>
    </location>
</feature>
<dbReference type="Proteomes" id="UP000243426">
    <property type="component" value="Chromosome I"/>
</dbReference>
<protein>
    <submittedName>
        <fullName evidence="2">Uncharacterized protein</fullName>
    </submittedName>
</protein>
<evidence type="ECO:0000313" key="3">
    <source>
        <dbReference type="Proteomes" id="UP000243426"/>
    </source>
</evidence>
<name>A0A1H1R5K7_9GAMM</name>
<evidence type="ECO:0000313" key="2">
    <source>
        <dbReference type="EMBL" id="SDS30229.1"/>
    </source>
</evidence>
<evidence type="ECO:0000256" key="1">
    <source>
        <dbReference type="SAM" id="MobiDB-lite"/>
    </source>
</evidence>
<reference evidence="3" key="1">
    <citation type="submission" date="2016-10" db="EMBL/GenBank/DDBJ databases">
        <authorList>
            <person name="Varghese N."/>
            <person name="Submissions S."/>
        </authorList>
    </citation>
    <scope>NUCLEOTIDE SEQUENCE [LARGE SCALE GENOMIC DNA]</scope>
    <source>
        <strain evidence="3">2SM5</strain>
    </source>
</reference>
<dbReference type="EMBL" id="LT629748">
    <property type="protein sequence ID" value="SDS30229.1"/>
    <property type="molecule type" value="Genomic_DNA"/>
</dbReference>
<gene>
    <name evidence="2" type="ORF">SAMN05216198_1648</name>
</gene>
<organism evidence="2 3">
    <name type="scientific">Halopseudomonas litoralis</name>
    <dbReference type="NCBI Taxonomy" id="797277"/>
    <lineage>
        <taxon>Bacteria</taxon>
        <taxon>Pseudomonadati</taxon>
        <taxon>Pseudomonadota</taxon>
        <taxon>Gammaproteobacteria</taxon>
        <taxon>Pseudomonadales</taxon>
        <taxon>Pseudomonadaceae</taxon>
        <taxon>Halopseudomonas</taxon>
    </lineage>
</organism>
<dbReference type="STRING" id="797277.SAMN05216198_1648"/>
<dbReference type="OrthoDB" id="9895384at2"/>
<keyword evidence="3" id="KW-1185">Reference proteome</keyword>